<dbReference type="PANTHER" id="PTHR19959:SF119">
    <property type="entry name" value="FUNGAL LIPASE-LIKE DOMAIN-CONTAINING PROTEIN"/>
    <property type="match status" value="1"/>
</dbReference>
<name>A0A4Y7TTG0_COPMI</name>
<evidence type="ECO:0000256" key="1">
    <source>
        <dbReference type="SAM" id="MobiDB-lite"/>
    </source>
</evidence>
<sequence length="1173" mass="128566">MAEQQSSPNSSDSGNEESVIGLKDVAFRDSERRGNSEHNDEITPGELRIFGLGGEYWKSFQLYEASPGEWKTSSPIELPPGVVGLRCIVEQDGRKDGRIIHLGCSSWKDDTSESDTGITKTGRISDAQLCLPMLWKSVEIATPKYPTHILEELACSKMLRGEFKRTGNLANISEAISIRRRIVEVTPEDDANLAAMLNNLAMSFLDRFEHTGDLGDLADATSLQTRVVDLTPAGHEDLPSRLYNLGNSLQHHFKRTGELSDIARAISVQMQAVDLAPEGHVDRPAAFNNLGNSYQAVFDRTGNLSDLTNAISALSKSVCLAPQGDADLPSRLNNLGNSFLRRFERLGNLADAAEAISLQIQAVHLTPKGHADLPTWLMNLGGSFQSRFEQMGNLGDVAESISLQTRAVHLTPEGHTALPSRLVNLGNSFLCRFEQTGNLGDIAGSISLQTHAVHLTPEGHAALPSQLMNLANSFVSRFEVTKDASDLSEAISLQTRAVDLTPALHANLPSWLNNLGISFLKRFQCLGNMGDIAEAIARQNHAVDLTPKGHADLSILRTNLGNSYIVLFGCTNNPADGKDGISNLVQALQLTPEMHAELPPRYMNLASAWFQYFTSSHRSDHLDASISNYKSAATCTSGSPRTRLAGAICWAKLLNSFYPHSTSVLTAFGAALDLVTSIAGLEQTVQHRYTMVGTLEWLEQGRCMVWGQQSQLRAPLDALHAQDPALADRITFVSGHLENAGSSRQHSGTEKSWDGKVLLEDEALKQSHLASEWDFLLTRVRDIPGFESFLQPLRCSTILRHLPESGPVVVINAHGDQCDAIVLLAGLYDPLHVKLPDFSLAKARQYRHDLNTQLCSHHPHARQPETIVTEYWKTCEGAAGRYGRKPGAGTSGIHLVLRNLWNEVVKPILDVLSLVRLDDSSQVPLTRIWWCPTGPLSFLPLHAAGVYEGPHRESIMDYAVSSEDVSGLFLVAQPEVPHAAPIPGTTKEVGSIHDMAVRNGIRSMRLDRENASATSCPDFMEQFSSIHLACHASQNASNPLQSRFLFHDGHLTLNTIMQKNLKNADLAFLSACETSTGEETLADEAVHLAAGMLAAGYRRVVATMWSISDLHAPEVANDFYEFLWAHRDKDSGTGFDGTLSAYALHHAIRNLQENLDNTELSLLTWIPYVHFGY</sequence>
<dbReference type="EMBL" id="QPFP01000005">
    <property type="protein sequence ID" value="TEB36902.1"/>
    <property type="molecule type" value="Genomic_DNA"/>
</dbReference>
<comment type="caution">
    <text evidence="3">The sequence shown here is derived from an EMBL/GenBank/DDBJ whole genome shotgun (WGS) entry which is preliminary data.</text>
</comment>
<evidence type="ECO:0000313" key="4">
    <source>
        <dbReference type="Proteomes" id="UP000298030"/>
    </source>
</evidence>
<dbReference type="Gene3D" id="1.25.40.10">
    <property type="entry name" value="Tetratricopeptide repeat domain"/>
    <property type="match status" value="2"/>
</dbReference>
<gene>
    <name evidence="3" type="ORF">FA13DRAFT_1810452</name>
</gene>
<organism evidence="3 4">
    <name type="scientific">Coprinellus micaceus</name>
    <name type="common">Glistening ink-cap mushroom</name>
    <name type="synonym">Coprinus micaceus</name>
    <dbReference type="NCBI Taxonomy" id="71717"/>
    <lineage>
        <taxon>Eukaryota</taxon>
        <taxon>Fungi</taxon>
        <taxon>Dikarya</taxon>
        <taxon>Basidiomycota</taxon>
        <taxon>Agaricomycotina</taxon>
        <taxon>Agaricomycetes</taxon>
        <taxon>Agaricomycetidae</taxon>
        <taxon>Agaricales</taxon>
        <taxon>Agaricineae</taxon>
        <taxon>Psathyrellaceae</taxon>
        <taxon>Coprinellus</taxon>
    </lineage>
</organism>
<dbReference type="Pfam" id="PF12770">
    <property type="entry name" value="CHAT"/>
    <property type="match status" value="1"/>
</dbReference>
<dbReference type="InterPro" id="IPR024983">
    <property type="entry name" value="CHAT_dom"/>
</dbReference>
<feature type="domain" description="CHAT" evidence="2">
    <location>
        <begin position="896"/>
        <end position="1154"/>
    </location>
</feature>
<feature type="region of interest" description="Disordered" evidence="1">
    <location>
        <begin position="1"/>
        <end position="42"/>
    </location>
</feature>
<reference evidence="3 4" key="1">
    <citation type="journal article" date="2019" name="Nat. Ecol. Evol.">
        <title>Megaphylogeny resolves global patterns of mushroom evolution.</title>
        <authorList>
            <person name="Varga T."/>
            <person name="Krizsan K."/>
            <person name="Foldi C."/>
            <person name="Dima B."/>
            <person name="Sanchez-Garcia M."/>
            <person name="Sanchez-Ramirez S."/>
            <person name="Szollosi G.J."/>
            <person name="Szarkandi J.G."/>
            <person name="Papp V."/>
            <person name="Albert L."/>
            <person name="Andreopoulos W."/>
            <person name="Angelini C."/>
            <person name="Antonin V."/>
            <person name="Barry K.W."/>
            <person name="Bougher N.L."/>
            <person name="Buchanan P."/>
            <person name="Buyck B."/>
            <person name="Bense V."/>
            <person name="Catcheside P."/>
            <person name="Chovatia M."/>
            <person name="Cooper J."/>
            <person name="Damon W."/>
            <person name="Desjardin D."/>
            <person name="Finy P."/>
            <person name="Geml J."/>
            <person name="Haridas S."/>
            <person name="Hughes K."/>
            <person name="Justo A."/>
            <person name="Karasinski D."/>
            <person name="Kautmanova I."/>
            <person name="Kiss B."/>
            <person name="Kocsube S."/>
            <person name="Kotiranta H."/>
            <person name="LaButti K.M."/>
            <person name="Lechner B.E."/>
            <person name="Liimatainen K."/>
            <person name="Lipzen A."/>
            <person name="Lukacs Z."/>
            <person name="Mihaltcheva S."/>
            <person name="Morgado L.N."/>
            <person name="Niskanen T."/>
            <person name="Noordeloos M.E."/>
            <person name="Ohm R.A."/>
            <person name="Ortiz-Santana B."/>
            <person name="Ovrebo C."/>
            <person name="Racz N."/>
            <person name="Riley R."/>
            <person name="Savchenko A."/>
            <person name="Shiryaev A."/>
            <person name="Soop K."/>
            <person name="Spirin V."/>
            <person name="Szebenyi C."/>
            <person name="Tomsovsky M."/>
            <person name="Tulloss R.E."/>
            <person name="Uehling J."/>
            <person name="Grigoriev I.V."/>
            <person name="Vagvolgyi C."/>
            <person name="Papp T."/>
            <person name="Martin F.M."/>
            <person name="Miettinen O."/>
            <person name="Hibbett D.S."/>
            <person name="Nagy L.G."/>
        </authorList>
    </citation>
    <scope>NUCLEOTIDE SEQUENCE [LARGE SCALE GENOMIC DNA]</scope>
    <source>
        <strain evidence="3 4">FP101781</strain>
    </source>
</reference>
<feature type="compositionally biased region" description="Basic and acidic residues" evidence="1">
    <location>
        <begin position="25"/>
        <end position="41"/>
    </location>
</feature>
<dbReference type="Proteomes" id="UP000298030">
    <property type="component" value="Unassembled WGS sequence"/>
</dbReference>
<accession>A0A4Y7TTG0</accession>
<dbReference type="InterPro" id="IPR011990">
    <property type="entry name" value="TPR-like_helical_dom_sf"/>
</dbReference>
<proteinExistence type="predicted"/>
<keyword evidence="4" id="KW-1185">Reference proteome</keyword>
<dbReference type="PANTHER" id="PTHR19959">
    <property type="entry name" value="KINESIN LIGHT CHAIN"/>
    <property type="match status" value="1"/>
</dbReference>
<dbReference type="OrthoDB" id="9991317at2759"/>
<protein>
    <recommendedName>
        <fullName evidence="2">CHAT domain-containing protein</fullName>
    </recommendedName>
</protein>
<evidence type="ECO:0000259" key="2">
    <source>
        <dbReference type="Pfam" id="PF12770"/>
    </source>
</evidence>
<evidence type="ECO:0000313" key="3">
    <source>
        <dbReference type="EMBL" id="TEB36902.1"/>
    </source>
</evidence>
<feature type="compositionally biased region" description="Polar residues" evidence="1">
    <location>
        <begin position="1"/>
        <end position="13"/>
    </location>
</feature>
<dbReference type="AlphaFoldDB" id="A0A4Y7TTG0"/>
<dbReference type="SUPFAM" id="SSF81901">
    <property type="entry name" value="HCP-like"/>
    <property type="match status" value="1"/>
</dbReference>
<dbReference type="STRING" id="71717.A0A4Y7TTG0"/>